<gene>
    <name evidence="2" type="ORF">HWD57_19105</name>
</gene>
<evidence type="ECO:0000313" key="3">
    <source>
        <dbReference type="Proteomes" id="UP000509684"/>
    </source>
</evidence>
<dbReference type="RefSeq" id="WP_273704898.1">
    <property type="nucleotide sequence ID" value="NZ_JDST02000126.1"/>
</dbReference>
<evidence type="ECO:0000313" key="2">
    <source>
        <dbReference type="EMBL" id="QLH51668.1"/>
    </source>
</evidence>
<dbReference type="KEGG" id="acog:HWD57_19105"/>
<evidence type="ECO:0000256" key="1">
    <source>
        <dbReference type="SAM" id="MobiDB-lite"/>
    </source>
</evidence>
<feature type="region of interest" description="Disordered" evidence="1">
    <location>
        <begin position="120"/>
        <end position="144"/>
    </location>
</feature>
<organism evidence="2 3">
    <name type="scientific">Candidatus Accumulibacter cognatus</name>
    <dbReference type="NCBI Taxonomy" id="2954383"/>
    <lineage>
        <taxon>Bacteria</taxon>
        <taxon>Pseudomonadati</taxon>
        <taxon>Pseudomonadota</taxon>
        <taxon>Betaproteobacteria</taxon>
        <taxon>Candidatus Accumulibacter</taxon>
    </lineage>
</organism>
<dbReference type="Proteomes" id="UP000509684">
    <property type="component" value="Chromosome"/>
</dbReference>
<sequence>MLLLWQEHEGDRHAPRGGELRGLDLHQTHHEGLAETARAVNHDVLQGAGRGGETAPNGVHHPARFLLATRGEHPDGLVAHPMGHESLHERGCRRVHHASRDRFHHSLARREAGRQVRLASASSLKWMKPSSTSMSRNPARPIRE</sequence>
<proteinExistence type="predicted"/>
<accession>A0A7D5NFZ7</accession>
<dbReference type="AlphaFoldDB" id="A0A7D5NFZ7"/>
<name>A0A7D5NFZ7_9PROT</name>
<reference evidence="2 3" key="1">
    <citation type="journal article" date="2019" name="Microbiome">
        <title>Annotated bacterial chromosomes from frame-shift-corrected long-read metagenomic data.</title>
        <authorList>
            <person name="Arumugam K."/>
            <person name="Bagci C."/>
            <person name="Bessarab I."/>
            <person name="Beier S."/>
            <person name="Buchfink B."/>
            <person name="Gorska A."/>
            <person name="Qiu G."/>
            <person name="Huson D.H."/>
            <person name="Williams R.B.H."/>
        </authorList>
    </citation>
    <scope>NUCLEOTIDE SEQUENCE [LARGE SCALE GENOMIC DNA]</scope>
    <source>
        <strain evidence="2">SSA1</strain>
    </source>
</reference>
<dbReference type="EMBL" id="CP058708">
    <property type="protein sequence ID" value="QLH51668.1"/>
    <property type="molecule type" value="Genomic_DNA"/>
</dbReference>
<protein>
    <submittedName>
        <fullName evidence="2">Uncharacterized protein</fullName>
    </submittedName>
</protein>